<keyword evidence="1" id="KW-0472">Membrane</keyword>
<evidence type="ECO:0000313" key="3">
    <source>
        <dbReference type="Proteomes" id="UP000233782"/>
    </source>
</evidence>
<feature type="transmembrane region" description="Helical" evidence="1">
    <location>
        <begin position="90"/>
        <end position="109"/>
    </location>
</feature>
<dbReference type="Pfam" id="PF15071">
    <property type="entry name" value="TMEM220"/>
    <property type="match status" value="1"/>
</dbReference>
<accession>A0A2N3V3H0</accession>
<dbReference type="Proteomes" id="UP000233782">
    <property type="component" value="Unassembled WGS sequence"/>
</dbReference>
<dbReference type="InterPro" id="IPR029377">
    <property type="entry name" value="TMEM220"/>
</dbReference>
<dbReference type="EMBL" id="PJMU01000001">
    <property type="protein sequence ID" value="PKV76174.1"/>
    <property type="molecule type" value="Genomic_DNA"/>
</dbReference>
<feature type="transmembrane region" description="Helical" evidence="1">
    <location>
        <begin position="53"/>
        <end position="70"/>
    </location>
</feature>
<dbReference type="RefSeq" id="WP_101443330.1">
    <property type="nucleotide sequence ID" value="NZ_PJMU01000001.1"/>
</dbReference>
<dbReference type="OrthoDB" id="329078at2"/>
<name>A0A2N3V3H0_9BACT</name>
<protein>
    <submittedName>
        <fullName evidence="2">Transmembrane family 220 protein</fullName>
    </submittedName>
</protein>
<organism evidence="2 3">
    <name type="scientific">Pontibacter ramchanderi</name>
    <dbReference type="NCBI Taxonomy" id="1179743"/>
    <lineage>
        <taxon>Bacteria</taxon>
        <taxon>Pseudomonadati</taxon>
        <taxon>Bacteroidota</taxon>
        <taxon>Cytophagia</taxon>
        <taxon>Cytophagales</taxon>
        <taxon>Hymenobacteraceae</taxon>
        <taxon>Pontibacter</taxon>
    </lineage>
</organism>
<keyword evidence="3" id="KW-1185">Reference proteome</keyword>
<dbReference type="AlphaFoldDB" id="A0A2N3V3H0"/>
<reference evidence="2 3" key="1">
    <citation type="submission" date="2017-12" db="EMBL/GenBank/DDBJ databases">
        <title>Genomic Encyclopedia of Type Strains, Phase III (KMG-III): the genomes of soil and plant-associated and newly described type strains.</title>
        <authorList>
            <person name="Whitman W."/>
        </authorList>
    </citation>
    <scope>NUCLEOTIDE SEQUENCE [LARGE SCALE GENOMIC DNA]</scope>
    <source>
        <strain evidence="2 3">LP43</strain>
    </source>
</reference>
<evidence type="ECO:0000256" key="1">
    <source>
        <dbReference type="SAM" id="Phobius"/>
    </source>
</evidence>
<proteinExistence type="predicted"/>
<sequence>MTIKQIIPALLGIIFIVFAAMHYTDPNAVIWIGVYLLAAVFSFLTSLNRINQAVLLSAFAAYAIGAVFFWPASWEGIAVGGGVIKNIEEAREFLCLIFTSIAMLAYALLNRSKARLHPRKPIYKQRKWAN</sequence>
<evidence type="ECO:0000313" key="2">
    <source>
        <dbReference type="EMBL" id="PKV76174.1"/>
    </source>
</evidence>
<gene>
    <name evidence="2" type="ORF">BD749_1124</name>
</gene>
<keyword evidence="1 2" id="KW-0812">Transmembrane</keyword>
<keyword evidence="1" id="KW-1133">Transmembrane helix</keyword>
<feature type="transmembrane region" description="Helical" evidence="1">
    <location>
        <begin position="7"/>
        <end position="23"/>
    </location>
</feature>
<comment type="caution">
    <text evidence="2">The sequence shown here is derived from an EMBL/GenBank/DDBJ whole genome shotgun (WGS) entry which is preliminary data.</text>
</comment>
<feature type="transmembrane region" description="Helical" evidence="1">
    <location>
        <begin position="29"/>
        <end position="46"/>
    </location>
</feature>